<dbReference type="Proteomes" id="UP000032180">
    <property type="component" value="Chromosome 12"/>
</dbReference>
<dbReference type="PANTHER" id="PTHR31672">
    <property type="entry name" value="BNACNNG10540D PROTEIN"/>
    <property type="match status" value="1"/>
</dbReference>
<dbReference type="Gene3D" id="1.20.1280.50">
    <property type="match status" value="1"/>
</dbReference>
<dbReference type="InterPro" id="IPR050796">
    <property type="entry name" value="SCF_F-box_component"/>
</dbReference>
<dbReference type="Gramene" id="LPERR12G10480.1">
    <property type="protein sequence ID" value="LPERR12G10480.1"/>
    <property type="gene ID" value="LPERR12G10480"/>
</dbReference>
<dbReference type="HOGENOM" id="CLU_1362380_0_0_1"/>
<name>A0A0D9XZH3_9ORYZ</name>
<evidence type="ECO:0000256" key="1">
    <source>
        <dbReference type="SAM" id="MobiDB-lite"/>
    </source>
</evidence>
<dbReference type="SMART" id="SM00256">
    <property type="entry name" value="FBOX"/>
    <property type="match status" value="1"/>
</dbReference>
<sequence>MDDYLPTDALVEILLRLPPFTRPRFRLVSRQWRDLIDDHTPDQTQTLSKPLVFLTRGHRTPDQPRSSAFVLDSDEPITNFTTTTSHRPIWTSRGNTSPVMIGSRNGILALLDETTGEITLTNPSTGETVSVPPPPPRCRSRRRGSMDVIINHAAIAFGFVPSTGRYKITHLHESDMAEVFECGGTARPPRGVTWRWAVVRAASTWTVAS</sequence>
<dbReference type="InterPro" id="IPR036047">
    <property type="entry name" value="F-box-like_dom_sf"/>
</dbReference>
<feature type="region of interest" description="Disordered" evidence="1">
    <location>
        <begin position="119"/>
        <end position="140"/>
    </location>
</feature>
<organism evidence="3 4">
    <name type="scientific">Leersia perrieri</name>
    <dbReference type="NCBI Taxonomy" id="77586"/>
    <lineage>
        <taxon>Eukaryota</taxon>
        <taxon>Viridiplantae</taxon>
        <taxon>Streptophyta</taxon>
        <taxon>Embryophyta</taxon>
        <taxon>Tracheophyta</taxon>
        <taxon>Spermatophyta</taxon>
        <taxon>Magnoliopsida</taxon>
        <taxon>Liliopsida</taxon>
        <taxon>Poales</taxon>
        <taxon>Poaceae</taxon>
        <taxon>BOP clade</taxon>
        <taxon>Oryzoideae</taxon>
        <taxon>Oryzeae</taxon>
        <taxon>Oryzinae</taxon>
        <taxon>Leersia</taxon>
    </lineage>
</organism>
<keyword evidence="4" id="KW-1185">Reference proteome</keyword>
<dbReference type="AlphaFoldDB" id="A0A0D9XZH3"/>
<evidence type="ECO:0000259" key="2">
    <source>
        <dbReference type="PROSITE" id="PS50181"/>
    </source>
</evidence>
<reference evidence="3 4" key="1">
    <citation type="submission" date="2012-08" db="EMBL/GenBank/DDBJ databases">
        <title>Oryza genome evolution.</title>
        <authorList>
            <person name="Wing R.A."/>
        </authorList>
    </citation>
    <scope>NUCLEOTIDE SEQUENCE</scope>
</reference>
<dbReference type="PANTHER" id="PTHR31672:SF13">
    <property type="entry name" value="F-BOX PROTEIN CPR30-LIKE"/>
    <property type="match status" value="1"/>
</dbReference>
<reference evidence="4" key="2">
    <citation type="submission" date="2013-12" db="EMBL/GenBank/DDBJ databases">
        <authorList>
            <person name="Yu Y."/>
            <person name="Lee S."/>
            <person name="de Baynast K."/>
            <person name="Wissotski M."/>
            <person name="Liu L."/>
            <person name="Talag J."/>
            <person name="Goicoechea J."/>
            <person name="Angelova A."/>
            <person name="Jetty R."/>
            <person name="Kudrna D."/>
            <person name="Golser W."/>
            <person name="Rivera L."/>
            <person name="Zhang J."/>
            <person name="Wing R."/>
        </authorList>
    </citation>
    <scope>NUCLEOTIDE SEQUENCE</scope>
</reference>
<dbReference type="STRING" id="77586.A0A0D9XZH3"/>
<reference evidence="3" key="3">
    <citation type="submission" date="2015-04" db="UniProtKB">
        <authorList>
            <consortium name="EnsemblPlants"/>
        </authorList>
    </citation>
    <scope>IDENTIFICATION</scope>
</reference>
<dbReference type="Pfam" id="PF00646">
    <property type="entry name" value="F-box"/>
    <property type="match status" value="1"/>
</dbReference>
<accession>A0A0D9XZH3</accession>
<feature type="compositionally biased region" description="Polar residues" evidence="1">
    <location>
        <begin position="119"/>
        <end position="128"/>
    </location>
</feature>
<evidence type="ECO:0000313" key="3">
    <source>
        <dbReference type="EnsemblPlants" id="LPERR12G10480.1"/>
    </source>
</evidence>
<proteinExistence type="predicted"/>
<dbReference type="InterPro" id="IPR001810">
    <property type="entry name" value="F-box_dom"/>
</dbReference>
<dbReference type="EnsemblPlants" id="LPERR12G10480.1">
    <property type="protein sequence ID" value="LPERR12G10480.1"/>
    <property type="gene ID" value="LPERR12G10480"/>
</dbReference>
<evidence type="ECO:0000313" key="4">
    <source>
        <dbReference type="Proteomes" id="UP000032180"/>
    </source>
</evidence>
<dbReference type="SUPFAM" id="SSF81383">
    <property type="entry name" value="F-box domain"/>
    <property type="match status" value="1"/>
</dbReference>
<protein>
    <recommendedName>
        <fullName evidence="2">F-box domain-containing protein</fullName>
    </recommendedName>
</protein>
<feature type="domain" description="F-box" evidence="2">
    <location>
        <begin position="1"/>
        <end position="47"/>
    </location>
</feature>
<dbReference type="PROSITE" id="PS50181">
    <property type="entry name" value="FBOX"/>
    <property type="match status" value="1"/>
</dbReference>